<name>A0A1I0YL27_9RHOB</name>
<dbReference type="NCBIfam" id="TIGR02484">
    <property type="entry name" value="CitB"/>
    <property type="match status" value="1"/>
</dbReference>
<reference evidence="2 3" key="1">
    <citation type="submission" date="2016-10" db="EMBL/GenBank/DDBJ databases">
        <authorList>
            <person name="de Groot N.N."/>
        </authorList>
    </citation>
    <scope>NUCLEOTIDE SEQUENCE [LARGE SCALE GENOMIC DNA]</scope>
    <source>
        <strain evidence="2 3">DSM 29316</strain>
    </source>
</reference>
<organism evidence="2 3">
    <name type="scientific">Poseidonocella pacifica</name>
    <dbReference type="NCBI Taxonomy" id="871651"/>
    <lineage>
        <taxon>Bacteria</taxon>
        <taxon>Pseudomonadati</taxon>
        <taxon>Pseudomonadota</taxon>
        <taxon>Alphaproteobacteria</taxon>
        <taxon>Rhodobacterales</taxon>
        <taxon>Roseobacteraceae</taxon>
        <taxon>Poseidonocella</taxon>
    </lineage>
</organism>
<feature type="transmembrane region" description="Helical" evidence="1">
    <location>
        <begin position="281"/>
        <end position="306"/>
    </location>
</feature>
<sequence length="357" mass="38859">MQTDFLGEARRQAEICNACRYCEGYCAVFPALHRERAFSDGDLTQLANLCHNCRGCYYACQYTAPHEFDLNLPRALAEVRQESWKRHAWPNGFAGVFDRSGLLIAVGLVVGFALLFSLARGLRPEEGEGFYAVMSHGMMVAIFAPAFVLPLLALAASLRSYWREVGGGPLRLRDLLAATRSAGRMRNLEGGHGDGCNFEDEGRFTHARRHLHQAVLYGFLLCFASTASGTILHYVFGMEAPYGLFSLPKLLGVPGGILLSIGTAGLAWLKTRADRDLSAPAAWGGEMAFVLLLFTVGSSGLLLYAATGTGHVGWLLPLHLGAVLTFFVLTPYSKMAHGFYRMTALTREAAARDGGQV</sequence>
<dbReference type="Proteomes" id="UP000198796">
    <property type="component" value="Unassembled WGS sequence"/>
</dbReference>
<feature type="transmembrane region" description="Helical" evidence="1">
    <location>
        <begin position="251"/>
        <end position="269"/>
    </location>
</feature>
<gene>
    <name evidence="2" type="ORF">SAMN05421688_3111</name>
</gene>
<keyword evidence="1" id="KW-0472">Membrane</keyword>
<keyword evidence="1" id="KW-1133">Transmembrane helix</keyword>
<dbReference type="OrthoDB" id="9765258at2"/>
<dbReference type="InterPro" id="IPR012830">
    <property type="entry name" value="Citrate_utilization_prot_B"/>
</dbReference>
<dbReference type="SUPFAM" id="SSF103501">
    <property type="entry name" value="Respiratory nitrate reductase 1 gamma chain"/>
    <property type="match status" value="1"/>
</dbReference>
<feature type="transmembrane region" description="Helical" evidence="1">
    <location>
        <begin position="131"/>
        <end position="154"/>
    </location>
</feature>
<dbReference type="RefSeq" id="WP_092066515.1">
    <property type="nucleotide sequence ID" value="NZ_FOJU01000005.1"/>
</dbReference>
<keyword evidence="1" id="KW-0812">Transmembrane</keyword>
<evidence type="ECO:0000256" key="1">
    <source>
        <dbReference type="SAM" id="Phobius"/>
    </source>
</evidence>
<evidence type="ECO:0000313" key="3">
    <source>
        <dbReference type="Proteomes" id="UP000198796"/>
    </source>
</evidence>
<dbReference type="InterPro" id="IPR036197">
    <property type="entry name" value="NarG-like_sf"/>
</dbReference>
<protein>
    <submittedName>
        <fullName evidence="2">Citrate/tricarballylate utilization protein</fullName>
    </submittedName>
</protein>
<feature type="transmembrane region" description="Helical" evidence="1">
    <location>
        <begin position="214"/>
        <end position="236"/>
    </location>
</feature>
<dbReference type="STRING" id="871651.SAMN05421688_3111"/>
<feature type="transmembrane region" description="Helical" evidence="1">
    <location>
        <begin position="101"/>
        <end position="119"/>
    </location>
</feature>
<feature type="transmembrane region" description="Helical" evidence="1">
    <location>
        <begin position="312"/>
        <end position="332"/>
    </location>
</feature>
<dbReference type="EMBL" id="FOJU01000005">
    <property type="protein sequence ID" value="SFB12863.1"/>
    <property type="molecule type" value="Genomic_DNA"/>
</dbReference>
<evidence type="ECO:0000313" key="2">
    <source>
        <dbReference type="EMBL" id="SFB12863.1"/>
    </source>
</evidence>
<dbReference type="AlphaFoldDB" id="A0A1I0YL27"/>
<dbReference type="SUPFAM" id="SSF54862">
    <property type="entry name" value="4Fe-4S ferredoxins"/>
    <property type="match status" value="1"/>
</dbReference>
<accession>A0A1I0YL27</accession>
<proteinExistence type="predicted"/>
<keyword evidence="3" id="KW-1185">Reference proteome</keyword>